<proteinExistence type="predicted"/>
<organism evidence="3 4">
    <name type="scientific">Lactobacillus gallinarum DSM 10532 = JCM 2011</name>
    <dbReference type="NCBI Taxonomy" id="1423748"/>
    <lineage>
        <taxon>Bacteria</taxon>
        <taxon>Bacillati</taxon>
        <taxon>Bacillota</taxon>
        <taxon>Bacilli</taxon>
        <taxon>Lactobacillales</taxon>
        <taxon>Lactobacillaceae</taxon>
        <taxon>Lactobacillus</taxon>
    </lineage>
</organism>
<accession>A0A0R1P065</accession>
<dbReference type="Pfam" id="PF03217">
    <property type="entry name" value="SlpA"/>
    <property type="match status" value="2"/>
</dbReference>
<dbReference type="RefSeq" id="WP_236697273.1">
    <property type="nucleotide sequence ID" value="NZ_AZEL01000026.1"/>
</dbReference>
<gene>
    <name evidence="3" type="ORF">FC37_GL000903</name>
</gene>
<comment type="caution">
    <text evidence="3">The sequence shown here is derived from an EMBL/GenBank/DDBJ whole genome shotgun (WGS) entry which is preliminary data.</text>
</comment>
<dbReference type="Proteomes" id="UP000051311">
    <property type="component" value="Unassembled WGS sequence"/>
</dbReference>
<dbReference type="STRING" id="1423748.FC37_GL000903"/>
<feature type="domain" description="S-layer protein C-terminal" evidence="2">
    <location>
        <begin position="511"/>
        <end position="573"/>
    </location>
</feature>
<dbReference type="PATRIC" id="fig|1423748.3.peg.947"/>
<evidence type="ECO:0000313" key="3">
    <source>
        <dbReference type="EMBL" id="KRL23178.1"/>
    </source>
</evidence>
<evidence type="ECO:0000259" key="2">
    <source>
        <dbReference type="Pfam" id="PF03217"/>
    </source>
</evidence>
<reference evidence="3 4" key="1">
    <citation type="journal article" date="2015" name="Genome Announc.">
        <title>Expanding the biotechnology potential of lactobacilli through comparative genomics of 213 strains and associated genera.</title>
        <authorList>
            <person name="Sun Z."/>
            <person name="Harris H.M."/>
            <person name="McCann A."/>
            <person name="Guo C."/>
            <person name="Argimon S."/>
            <person name="Zhang W."/>
            <person name="Yang X."/>
            <person name="Jeffery I.B."/>
            <person name="Cooney J.C."/>
            <person name="Kagawa T.F."/>
            <person name="Liu W."/>
            <person name="Song Y."/>
            <person name="Salvetti E."/>
            <person name="Wrobel A."/>
            <person name="Rasinkangas P."/>
            <person name="Parkhill J."/>
            <person name="Rea M.C."/>
            <person name="O'Sullivan O."/>
            <person name="Ritari J."/>
            <person name="Douillard F.P."/>
            <person name="Paul Ross R."/>
            <person name="Yang R."/>
            <person name="Briner A.E."/>
            <person name="Felis G.E."/>
            <person name="de Vos W.M."/>
            <person name="Barrangou R."/>
            <person name="Klaenhammer T.R."/>
            <person name="Caufield P.W."/>
            <person name="Cui Y."/>
            <person name="Zhang H."/>
            <person name="O'Toole P.W."/>
        </authorList>
    </citation>
    <scope>NUCLEOTIDE SEQUENCE [LARGE SCALE GENOMIC DNA]</scope>
    <source>
        <strain evidence="3 4">DSM 10532</strain>
    </source>
</reference>
<dbReference type="eggNOG" id="COG1404">
    <property type="taxonomic scope" value="Bacteria"/>
</dbReference>
<evidence type="ECO:0000313" key="4">
    <source>
        <dbReference type="Proteomes" id="UP000051311"/>
    </source>
</evidence>
<evidence type="ECO:0000256" key="1">
    <source>
        <dbReference type="SAM" id="MobiDB-lite"/>
    </source>
</evidence>
<dbReference type="AlphaFoldDB" id="A0A0R1P065"/>
<dbReference type="EMBL" id="AZEL01000026">
    <property type="protein sequence ID" value="KRL23178.1"/>
    <property type="molecule type" value="Genomic_DNA"/>
</dbReference>
<sequence length="722" mass="80191">MEVAPDGQYTYRFIATLYNKGPHQVQTNDMPIIIDTTKPVFKSFNYDTQTNTLTGSYEDTGVGFTDYSYGTVTINDKVFGFKLNEGQNQFDNDDKTKGHFTVKLDAEELAALANTQNKITIAVSDAPDNTASETRNIAPVAGKAEVSVWNAITGMPFDTNSADYHENKKVDTYTLRGAANHNFYINGKLVQVVNGQYAVPVDVTSGKIVFTSDEAGKNELYTFKVTDVDPDSPAAETNDSDDSDNSNPGKIDSEDLGNISFDHFEKNEIDFTNIDDAKENGYDPLTGNWNVTGSVDLDKVASLIAVVQGNSENDPANLIKLDKDGNFKFTFKVPKTGQKAIQYIYTTKDGEKYRGVIGAIVDFETPTLNVELPTMTNQPVLHILGTANDNMSGYSVIIDGNNIFTQRNTRQVNSYPESGQSLNPYGPYNINYDVNLDDNNGQPSDHIITIKVVDQVGNVTKKKFNVHYDPNYTGQPEITSGIDMPTTSEQSISKSRVVIPTNNSSDIEVSTDTITLILTHNALVYDGDGNVVITDGKNTLLEKGNTISAWHKGQITTLAGKKYVQVGDNKYVKLFNTLLKKLVVHNSYLYDANGKATGKKHKLTVVKHGKFVYVWNNGEEFRINGKKFCRLANGKFIKVANLQTVKAIKIKHYRARLYDKNGKLLKKHITLTKGKCYWAWNDAKIVKIHGKKYYRVGKNRYVRANKAAKVEIKTALDADKLK</sequence>
<name>A0A0R1P065_9LACO</name>
<protein>
    <submittedName>
        <fullName evidence="3">Cell wall-associated proteinase PrtP</fullName>
    </submittedName>
</protein>
<feature type="domain" description="S-layer protein C-terminal" evidence="2">
    <location>
        <begin position="640"/>
        <end position="705"/>
    </location>
</feature>
<feature type="region of interest" description="Disordered" evidence="1">
    <location>
        <begin position="226"/>
        <end position="257"/>
    </location>
</feature>
<dbReference type="InterPro" id="IPR024968">
    <property type="entry name" value="SlpA_C_lactobacillus"/>
</dbReference>